<accession>A0A944QV48</accession>
<dbReference type="AlphaFoldDB" id="A0A944QV48"/>
<dbReference type="EMBL" id="JAHHGM010000022">
    <property type="protein sequence ID" value="MBT2990842.1"/>
    <property type="molecule type" value="Genomic_DNA"/>
</dbReference>
<reference evidence="1 2" key="1">
    <citation type="submission" date="2021-05" db="EMBL/GenBank/DDBJ databases">
        <title>Genetic and Functional Diversity in Clade A Lucinid endosymbionts from the Bahamas.</title>
        <authorList>
            <person name="Giani N.M."/>
            <person name="Engel A.S."/>
            <person name="Campbell B.J."/>
        </authorList>
    </citation>
    <scope>NUCLEOTIDE SEQUENCE [LARGE SCALE GENOMIC DNA]</scope>
    <source>
        <strain evidence="1">LUC16012Gg_MoonRockCtena</strain>
    </source>
</reference>
<name>A0A944QV48_9GAMM</name>
<proteinExistence type="predicted"/>
<evidence type="ECO:0000313" key="2">
    <source>
        <dbReference type="Proteomes" id="UP000770889"/>
    </source>
</evidence>
<sequence>MIEWERLDKQEQIKLRDAFGHYLDTLPPTCSLDMKIARFQEWLSQKGIRYHDRIKADSSRP</sequence>
<comment type="caution">
    <text evidence="1">The sequence shown here is derived from an EMBL/GenBank/DDBJ whole genome shotgun (WGS) entry which is preliminary data.</text>
</comment>
<dbReference type="Proteomes" id="UP000770889">
    <property type="component" value="Unassembled WGS sequence"/>
</dbReference>
<evidence type="ECO:0000313" key="1">
    <source>
        <dbReference type="EMBL" id="MBT2990842.1"/>
    </source>
</evidence>
<organism evidence="1 2">
    <name type="scientific">Candidatus Thiodiazotropha taylori</name>
    <dbReference type="NCBI Taxonomy" id="2792791"/>
    <lineage>
        <taxon>Bacteria</taxon>
        <taxon>Pseudomonadati</taxon>
        <taxon>Pseudomonadota</taxon>
        <taxon>Gammaproteobacteria</taxon>
        <taxon>Chromatiales</taxon>
        <taxon>Sedimenticolaceae</taxon>
        <taxon>Candidatus Thiodiazotropha</taxon>
    </lineage>
</organism>
<protein>
    <submittedName>
        <fullName evidence="1">Uncharacterized protein</fullName>
    </submittedName>
</protein>
<gene>
    <name evidence="1" type="ORF">KME65_17935</name>
</gene>